<proteinExistence type="predicted"/>
<protein>
    <submittedName>
        <fullName evidence="1">Uncharacterized protein</fullName>
    </submittedName>
</protein>
<sequence>MSFALTSYSKIPCAFPKKLPITSQGPAAAVHLQVSRKRRYVFTQNLVLQFSHDHQLACVDARVNAN</sequence>
<evidence type="ECO:0000313" key="1">
    <source>
        <dbReference type="EMBL" id="TDL18342.1"/>
    </source>
</evidence>
<evidence type="ECO:0000313" key="2">
    <source>
        <dbReference type="Proteomes" id="UP000294933"/>
    </source>
</evidence>
<dbReference type="AlphaFoldDB" id="A0A4Y7PU03"/>
<gene>
    <name evidence="1" type="ORF">BD410DRAFT_793390</name>
</gene>
<name>A0A4Y7PU03_9AGAM</name>
<organism evidence="1 2">
    <name type="scientific">Rickenella mellea</name>
    <dbReference type="NCBI Taxonomy" id="50990"/>
    <lineage>
        <taxon>Eukaryota</taxon>
        <taxon>Fungi</taxon>
        <taxon>Dikarya</taxon>
        <taxon>Basidiomycota</taxon>
        <taxon>Agaricomycotina</taxon>
        <taxon>Agaricomycetes</taxon>
        <taxon>Hymenochaetales</taxon>
        <taxon>Rickenellaceae</taxon>
        <taxon>Rickenella</taxon>
    </lineage>
</organism>
<dbReference type="EMBL" id="ML170209">
    <property type="protein sequence ID" value="TDL18342.1"/>
    <property type="molecule type" value="Genomic_DNA"/>
</dbReference>
<reference evidence="1 2" key="1">
    <citation type="submission" date="2018-06" db="EMBL/GenBank/DDBJ databases">
        <title>A transcriptomic atlas of mushroom development highlights an independent origin of complex multicellularity.</title>
        <authorList>
            <consortium name="DOE Joint Genome Institute"/>
            <person name="Krizsan K."/>
            <person name="Almasi E."/>
            <person name="Merenyi Z."/>
            <person name="Sahu N."/>
            <person name="Viragh M."/>
            <person name="Koszo T."/>
            <person name="Mondo S."/>
            <person name="Kiss B."/>
            <person name="Balint B."/>
            <person name="Kues U."/>
            <person name="Barry K."/>
            <person name="Hegedus J.C."/>
            <person name="Henrissat B."/>
            <person name="Johnson J."/>
            <person name="Lipzen A."/>
            <person name="Ohm R."/>
            <person name="Nagy I."/>
            <person name="Pangilinan J."/>
            <person name="Yan J."/>
            <person name="Xiong Y."/>
            <person name="Grigoriev I.V."/>
            <person name="Hibbett D.S."/>
            <person name="Nagy L.G."/>
        </authorList>
    </citation>
    <scope>NUCLEOTIDE SEQUENCE [LARGE SCALE GENOMIC DNA]</scope>
    <source>
        <strain evidence="1 2">SZMC22713</strain>
    </source>
</reference>
<keyword evidence="2" id="KW-1185">Reference proteome</keyword>
<accession>A0A4Y7PU03</accession>
<dbReference type="VEuPathDB" id="FungiDB:BD410DRAFT_793390"/>
<dbReference type="Proteomes" id="UP000294933">
    <property type="component" value="Unassembled WGS sequence"/>
</dbReference>